<evidence type="ECO:0000256" key="1">
    <source>
        <dbReference type="SAM" id="MobiDB-lite"/>
    </source>
</evidence>
<reference evidence="2" key="1">
    <citation type="submission" date="2021-04" db="EMBL/GenBank/DDBJ databases">
        <authorList>
            <person name="Tunstrom K."/>
        </authorList>
    </citation>
    <scope>NUCLEOTIDE SEQUENCE</scope>
</reference>
<feature type="compositionally biased region" description="Basic and acidic residues" evidence="1">
    <location>
        <begin position="113"/>
        <end position="128"/>
    </location>
</feature>
<dbReference type="Proteomes" id="UP000691718">
    <property type="component" value="Unassembled WGS sequence"/>
</dbReference>
<feature type="compositionally biased region" description="Acidic residues" evidence="1">
    <location>
        <begin position="208"/>
        <end position="222"/>
    </location>
</feature>
<evidence type="ECO:0000313" key="2">
    <source>
        <dbReference type="EMBL" id="CAG4955532.1"/>
    </source>
</evidence>
<sequence>MILVGDFNINLLKKDDSKTKLLLSFLNYTRLSQVISEPTHYTYHSETLIDLVYSDISVSNTTVSHIPQLGQQAVISLQFLIEKDKFITLKEDDVNGLFAAHAAKLGPQDDSIKTTEIVKDNERNKSPLEKSTGTKKMNQDPATLRHTTNPEVGVVQMESRKEVLHTTLKSSGKVSPVMIPNEYLYEDQEIQEAIQEPLEEIEAENLQEIPEDLPDAVTDEDVNSSQVASAASLTSTDVEDENDQ</sequence>
<dbReference type="AlphaFoldDB" id="A0A8S3WE57"/>
<keyword evidence="3" id="KW-1185">Reference proteome</keyword>
<organism evidence="2 3">
    <name type="scientific">Parnassius apollo</name>
    <name type="common">Apollo butterfly</name>
    <name type="synonym">Papilio apollo</name>
    <dbReference type="NCBI Taxonomy" id="110799"/>
    <lineage>
        <taxon>Eukaryota</taxon>
        <taxon>Metazoa</taxon>
        <taxon>Ecdysozoa</taxon>
        <taxon>Arthropoda</taxon>
        <taxon>Hexapoda</taxon>
        <taxon>Insecta</taxon>
        <taxon>Pterygota</taxon>
        <taxon>Neoptera</taxon>
        <taxon>Endopterygota</taxon>
        <taxon>Lepidoptera</taxon>
        <taxon>Glossata</taxon>
        <taxon>Ditrysia</taxon>
        <taxon>Papilionoidea</taxon>
        <taxon>Papilionidae</taxon>
        <taxon>Parnassiinae</taxon>
        <taxon>Parnassini</taxon>
        <taxon>Parnassius</taxon>
        <taxon>Parnassius</taxon>
    </lineage>
</organism>
<evidence type="ECO:0000313" key="3">
    <source>
        <dbReference type="Proteomes" id="UP000691718"/>
    </source>
</evidence>
<gene>
    <name evidence="2" type="ORF">PAPOLLO_LOCUS5320</name>
</gene>
<feature type="compositionally biased region" description="Polar residues" evidence="1">
    <location>
        <begin position="223"/>
        <end position="236"/>
    </location>
</feature>
<dbReference type="OrthoDB" id="416454at2759"/>
<feature type="region of interest" description="Disordered" evidence="1">
    <location>
        <begin position="208"/>
        <end position="244"/>
    </location>
</feature>
<comment type="caution">
    <text evidence="2">The sequence shown here is derived from an EMBL/GenBank/DDBJ whole genome shotgun (WGS) entry which is preliminary data.</text>
</comment>
<feature type="region of interest" description="Disordered" evidence="1">
    <location>
        <begin position="113"/>
        <end position="145"/>
    </location>
</feature>
<name>A0A8S3WE57_PARAO</name>
<protein>
    <submittedName>
        <fullName evidence="2">(apollo) hypothetical protein</fullName>
    </submittedName>
</protein>
<proteinExistence type="predicted"/>
<accession>A0A8S3WE57</accession>
<dbReference type="EMBL" id="CAJQZP010000301">
    <property type="protein sequence ID" value="CAG4955532.1"/>
    <property type="molecule type" value="Genomic_DNA"/>
</dbReference>